<gene>
    <name evidence="12" type="ORF">SAMN00768000_2390</name>
</gene>
<proteinExistence type="predicted"/>
<dbReference type="EC" id="6.5.1.8" evidence="1"/>
<dbReference type="STRING" id="28034.BFX07_14460"/>
<accession>A0A1W1WHD9</accession>
<evidence type="ECO:0000256" key="10">
    <source>
        <dbReference type="PIRSR" id="PIRSR601233-2"/>
    </source>
</evidence>
<keyword evidence="3 11" id="KW-0479">Metal-binding</keyword>
<feature type="binding site" evidence="11">
    <location>
        <position position="67"/>
    </location>
    <ligand>
        <name>Mn(2+)</name>
        <dbReference type="ChEBI" id="CHEBI:29035"/>
        <label>1</label>
    </ligand>
</feature>
<dbReference type="Gene3D" id="3.90.1860.10">
    <property type="entry name" value="tRNA-splicing ligase RtcB"/>
    <property type="match status" value="1"/>
</dbReference>
<dbReference type="GO" id="GO:0006281">
    <property type="term" value="P:DNA repair"/>
    <property type="evidence" value="ECO:0007669"/>
    <property type="project" value="TreeGrafter"/>
</dbReference>
<evidence type="ECO:0000256" key="4">
    <source>
        <dbReference type="ARBA" id="ARBA00022741"/>
    </source>
</evidence>
<feature type="binding site" evidence="10">
    <location>
        <position position="402"/>
    </location>
    <ligand>
        <name>GMP</name>
        <dbReference type="ChEBI" id="CHEBI:58115"/>
    </ligand>
</feature>
<dbReference type="RefSeq" id="WP_020373553.1">
    <property type="nucleotide sequence ID" value="NZ_FWWY01000001.1"/>
</dbReference>
<dbReference type="GO" id="GO:0030145">
    <property type="term" value="F:manganese ion binding"/>
    <property type="evidence" value="ECO:0007669"/>
    <property type="project" value="TreeGrafter"/>
</dbReference>
<evidence type="ECO:0000256" key="3">
    <source>
        <dbReference type="ARBA" id="ARBA00022723"/>
    </source>
</evidence>
<dbReference type="InterPro" id="IPR036025">
    <property type="entry name" value="RtcB-like_sf"/>
</dbReference>
<dbReference type="GO" id="GO:0003909">
    <property type="term" value="F:DNA ligase activity"/>
    <property type="evidence" value="ECO:0007669"/>
    <property type="project" value="TreeGrafter"/>
</dbReference>
<evidence type="ECO:0000256" key="6">
    <source>
        <dbReference type="ARBA" id="ARBA00023134"/>
    </source>
</evidence>
<evidence type="ECO:0000256" key="9">
    <source>
        <dbReference type="PIRSR" id="PIRSR601233-1"/>
    </source>
</evidence>
<evidence type="ECO:0000313" key="12">
    <source>
        <dbReference type="EMBL" id="SMC05687.1"/>
    </source>
</evidence>
<feature type="binding site" evidence="11">
    <location>
        <position position="168"/>
    </location>
    <ligand>
        <name>Mn(2+)</name>
        <dbReference type="ChEBI" id="CHEBI:29035"/>
        <label>1</label>
    </ligand>
</feature>
<evidence type="ECO:0000256" key="8">
    <source>
        <dbReference type="ARBA" id="ARBA00047746"/>
    </source>
</evidence>
<evidence type="ECO:0000256" key="1">
    <source>
        <dbReference type="ARBA" id="ARBA00012726"/>
    </source>
</evidence>
<sequence>MDNVKLWLAQDTPIEDKAREQIQAMSELPILAGHIAIMPDVHWGKGATVGSVIPTTGAIIPAAVGVDIGCGMAAVQTTIRADQLPDNLSLIRDAIEEAIPVGFNAHEHDRALDQVLALDTGKSFAPRLRELRERFNNLTLHDHLPNKSKHRVEAAVWKQIGTLGGGNHFIELQIGDDGFLWLMLHSGSRNVGKSLAEVAISLARQEAEQRGDILGDKDLAWLIEGSSSFVAYVETLSWAQDYARTNRDMMLALLWRAIEPFLPANMAAKQIINCHHNYVERVVEENRVYWLTRKGAVSAKSGELGIIPGSMGTASYIVRGKGNPDSYYSCSHGAGRRLSRNQAKKQFTVDDLIAQTQGVESRKDETVLDEIPAAYKDVDAVIQAQADLIEPVVKLKQVLCVKG</sequence>
<keyword evidence="4 10" id="KW-0547">Nucleotide-binding</keyword>
<comment type="catalytic activity">
    <reaction evidence="8">
        <text>a 3'-end 3'-phospho-ribonucleotide-RNA + a 5'-end dephospho-ribonucleoside-RNA + GTP = a ribonucleotidyl-ribonucleotide-RNA + GMP + diphosphate</text>
        <dbReference type="Rhea" id="RHEA:68076"/>
        <dbReference type="Rhea" id="RHEA-COMP:10463"/>
        <dbReference type="Rhea" id="RHEA-COMP:13936"/>
        <dbReference type="Rhea" id="RHEA-COMP:17355"/>
        <dbReference type="ChEBI" id="CHEBI:33019"/>
        <dbReference type="ChEBI" id="CHEBI:37565"/>
        <dbReference type="ChEBI" id="CHEBI:58115"/>
        <dbReference type="ChEBI" id="CHEBI:83062"/>
        <dbReference type="ChEBI" id="CHEBI:138284"/>
        <dbReference type="ChEBI" id="CHEBI:173118"/>
        <dbReference type="EC" id="6.5.1.8"/>
    </reaction>
</comment>
<feature type="active site" description="GMP-histidine intermediate" evidence="9">
    <location>
        <position position="332"/>
    </location>
</feature>
<dbReference type="Pfam" id="PF01139">
    <property type="entry name" value="RtcB"/>
    <property type="match status" value="1"/>
</dbReference>
<dbReference type="EMBL" id="FWWY01000001">
    <property type="protein sequence ID" value="SMC05687.1"/>
    <property type="molecule type" value="Genomic_DNA"/>
</dbReference>
<feature type="binding site" evidence="10">
    <location>
        <begin position="332"/>
        <end position="335"/>
    </location>
    <ligand>
        <name>GMP</name>
        <dbReference type="ChEBI" id="CHEBI:58115"/>
    </ligand>
</feature>
<feature type="binding site" evidence="10">
    <location>
        <position position="315"/>
    </location>
    <ligand>
        <name>GMP</name>
        <dbReference type="ChEBI" id="CHEBI:58115"/>
    </ligand>
</feature>
<name>A0A1W1WHD9_SULTA</name>
<dbReference type="PANTHER" id="PTHR43749">
    <property type="entry name" value="RNA-SPLICING LIGASE RTCB"/>
    <property type="match status" value="1"/>
</dbReference>
<feature type="binding site" evidence="11">
    <location>
        <position position="185"/>
    </location>
    <ligand>
        <name>Mn(2+)</name>
        <dbReference type="ChEBI" id="CHEBI:29035"/>
        <label>2</label>
    </ligand>
</feature>
<dbReference type="GO" id="GO:0170057">
    <property type="term" value="F:RNA ligase (GTP) activity"/>
    <property type="evidence" value="ECO:0007669"/>
    <property type="project" value="UniProtKB-EC"/>
</dbReference>
<dbReference type="InterPro" id="IPR052915">
    <property type="entry name" value="RtcB-like"/>
</dbReference>
<organism evidence="12 13">
    <name type="scientific">Sulfobacillus thermosulfidooxidans (strain DSM 9293 / VKM B-1269 / AT-1)</name>
    <dbReference type="NCBI Taxonomy" id="929705"/>
    <lineage>
        <taxon>Bacteria</taxon>
        <taxon>Bacillati</taxon>
        <taxon>Bacillota</taxon>
        <taxon>Clostridia</taxon>
        <taxon>Eubacteriales</taxon>
        <taxon>Clostridiales Family XVII. Incertae Sedis</taxon>
        <taxon>Sulfobacillus</taxon>
    </lineage>
</organism>
<keyword evidence="5" id="KW-0692">RNA repair</keyword>
<dbReference type="SUPFAM" id="SSF103365">
    <property type="entry name" value="Hypothetical protein PH1602"/>
    <property type="match status" value="1"/>
</dbReference>
<comment type="cofactor">
    <cofactor evidence="11">
        <name>Mn(2+)</name>
        <dbReference type="ChEBI" id="CHEBI:29035"/>
    </cofactor>
    <text evidence="11">Binds 2 manganese ions per subunit.</text>
</comment>
<dbReference type="GO" id="GO:0042245">
    <property type="term" value="P:RNA repair"/>
    <property type="evidence" value="ECO:0007669"/>
    <property type="project" value="UniProtKB-KW"/>
</dbReference>
<keyword evidence="2 12" id="KW-0436">Ligase</keyword>
<dbReference type="PANTHER" id="PTHR43749:SF2">
    <property type="entry name" value="RNA-SPLICING LIGASE RTCB"/>
    <property type="match status" value="1"/>
</dbReference>
<evidence type="ECO:0000313" key="13">
    <source>
        <dbReference type="Proteomes" id="UP000192660"/>
    </source>
</evidence>
<dbReference type="Proteomes" id="UP000192660">
    <property type="component" value="Unassembled WGS sequence"/>
</dbReference>
<keyword evidence="6 10" id="KW-0342">GTP-binding</keyword>
<feature type="binding site" evidence="10">
    <location>
        <begin position="308"/>
        <end position="311"/>
    </location>
    <ligand>
        <name>GMP</name>
        <dbReference type="ChEBI" id="CHEBI:58115"/>
    </ligand>
</feature>
<evidence type="ECO:0000256" key="5">
    <source>
        <dbReference type="ARBA" id="ARBA00022800"/>
    </source>
</evidence>
<dbReference type="GO" id="GO:0006396">
    <property type="term" value="P:RNA processing"/>
    <property type="evidence" value="ECO:0007669"/>
    <property type="project" value="InterPro"/>
</dbReference>
<dbReference type="GO" id="GO:0005525">
    <property type="term" value="F:GTP binding"/>
    <property type="evidence" value="ECO:0007669"/>
    <property type="project" value="UniProtKB-KW"/>
</dbReference>
<evidence type="ECO:0000256" key="7">
    <source>
        <dbReference type="ARBA" id="ARBA00023211"/>
    </source>
</evidence>
<dbReference type="InterPro" id="IPR001233">
    <property type="entry name" value="RtcB"/>
</dbReference>
<keyword evidence="7 11" id="KW-0464">Manganese</keyword>
<feature type="binding site" evidence="10">
    <location>
        <begin position="167"/>
        <end position="171"/>
    </location>
    <ligand>
        <name>GMP</name>
        <dbReference type="ChEBI" id="CHEBI:58115"/>
    </ligand>
</feature>
<feature type="binding site" evidence="11">
    <location>
        <position position="276"/>
    </location>
    <ligand>
        <name>Mn(2+)</name>
        <dbReference type="ChEBI" id="CHEBI:29035"/>
        <label>2</label>
    </ligand>
</feature>
<feature type="binding site" evidence="10">
    <location>
        <begin position="276"/>
        <end position="277"/>
    </location>
    <ligand>
        <name>GMP</name>
        <dbReference type="ChEBI" id="CHEBI:58115"/>
    </ligand>
</feature>
<protein>
    <recommendedName>
        <fullName evidence="1">3'-phosphate/5'-hydroxy nucleic acid ligase</fullName>
        <ecNumber evidence="1">6.5.1.8</ecNumber>
    </recommendedName>
</protein>
<evidence type="ECO:0000256" key="11">
    <source>
        <dbReference type="PIRSR" id="PIRSR601233-3"/>
    </source>
</evidence>
<reference evidence="13" key="1">
    <citation type="submission" date="2017-04" db="EMBL/GenBank/DDBJ databases">
        <authorList>
            <person name="Varghese N."/>
            <person name="Submissions S."/>
        </authorList>
    </citation>
    <scope>NUCLEOTIDE SEQUENCE [LARGE SCALE GENOMIC DNA]</scope>
    <source>
        <strain evidence="13">DSM 9293</strain>
    </source>
</reference>
<keyword evidence="13" id="KW-1185">Reference proteome</keyword>
<evidence type="ECO:0000256" key="2">
    <source>
        <dbReference type="ARBA" id="ARBA00022598"/>
    </source>
</evidence>
<dbReference type="AlphaFoldDB" id="A0A1W1WHD9"/>